<feature type="compositionally biased region" description="Low complexity" evidence="1">
    <location>
        <begin position="47"/>
        <end position="58"/>
    </location>
</feature>
<evidence type="ECO:0008006" key="4">
    <source>
        <dbReference type="Google" id="ProtNLM"/>
    </source>
</evidence>
<proteinExistence type="predicted"/>
<keyword evidence="3" id="KW-1185">Reference proteome</keyword>
<feature type="region of interest" description="Disordered" evidence="1">
    <location>
        <begin position="1"/>
        <end position="66"/>
    </location>
</feature>
<dbReference type="RefSeq" id="WP_209770629.1">
    <property type="nucleotide sequence ID" value="NZ_JAGINP010000026.1"/>
</dbReference>
<reference evidence="2 3" key="1">
    <citation type="submission" date="2021-03" db="EMBL/GenBank/DDBJ databases">
        <title>Genomic Encyclopedia of Type Strains, Phase III (KMG-III): the genomes of soil and plant-associated and newly described type strains.</title>
        <authorList>
            <person name="Whitman W."/>
        </authorList>
    </citation>
    <scope>NUCLEOTIDE SEQUENCE [LARGE SCALE GENOMIC DNA]</scope>
    <source>
        <strain evidence="2 3">IMMIB AFH-6</strain>
    </source>
</reference>
<evidence type="ECO:0000313" key="3">
    <source>
        <dbReference type="Proteomes" id="UP000781958"/>
    </source>
</evidence>
<comment type="caution">
    <text evidence="2">The sequence shown here is derived from an EMBL/GenBank/DDBJ whole genome shotgun (WGS) entry which is preliminary data.</text>
</comment>
<dbReference type="EMBL" id="JAGINP010000026">
    <property type="protein sequence ID" value="MBP2295955.1"/>
    <property type="molecule type" value="Genomic_DNA"/>
</dbReference>
<gene>
    <name evidence="2" type="ORF">J2851_005770</name>
</gene>
<organism evidence="2 3">
    <name type="scientific">Azospirillum rugosum</name>
    <dbReference type="NCBI Taxonomy" id="416170"/>
    <lineage>
        <taxon>Bacteria</taxon>
        <taxon>Pseudomonadati</taxon>
        <taxon>Pseudomonadota</taxon>
        <taxon>Alphaproteobacteria</taxon>
        <taxon>Rhodospirillales</taxon>
        <taxon>Azospirillaceae</taxon>
        <taxon>Azospirillum</taxon>
    </lineage>
</organism>
<feature type="region of interest" description="Disordered" evidence="1">
    <location>
        <begin position="102"/>
        <end position="121"/>
    </location>
</feature>
<feature type="compositionally biased region" description="Basic and acidic residues" evidence="1">
    <location>
        <begin position="24"/>
        <end position="35"/>
    </location>
</feature>
<name>A0ABS4STT2_9PROT</name>
<evidence type="ECO:0000313" key="2">
    <source>
        <dbReference type="EMBL" id="MBP2295955.1"/>
    </source>
</evidence>
<evidence type="ECO:0000256" key="1">
    <source>
        <dbReference type="SAM" id="MobiDB-lite"/>
    </source>
</evidence>
<sequence length="121" mass="12913">MADPVKALTSVGNERAAPGADLLAEARQRQTERLRAAQAESSKPTEVVEPSAAGAGAESEPRRAAIPPYRVQLDPDTLRLSTEVLDTATGEVILRIPPTYIDPQDALDMAPDPADQREVEA</sequence>
<accession>A0ABS4STT2</accession>
<dbReference type="Proteomes" id="UP000781958">
    <property type="component" value="Unassembled WGS sequence"/>
</dbReference>
<protein>
    <recommendedName>
        <fullName evidence="4">Flagellar protein FlaG</fullName>
    </recommendedName>
</protein>